<reference evidence="2" key="1">
    <citation type="journal article" date="2019" name="Int. J. Syst. Evol. Microbiol.">
        <title>The Global Catalogue of Microorganisms (GCM) 10K type strain sequencing project: providing services to taxonomists for standard genome sequencing and annotation.</title>
        <authorList>
            <consortium name="The Broad Institute Genomics Platform"/>
            <consortium name="The Broad Institute Genome Sequencing Center for Infectious Disease"/>
            <person name="Wu L."/>
            <person name="Ma J."/>
        </authorList>
    </citation>
    <scope>NUCLEOTIDE SEQUENCE [LARGE SCALE GENOMIC DNA]</scope>
    <source>
        <strain evidence="2">CGMCC 1.8985</strain>
    </source>
</reference>
<evidence type="ECO:0000313" key="2">
    <source>
        <dbReference type="Proteomes" id="UP000599009"/>
    </source>
</evidence>
<sequence>MRADAGAGGASHELHLVCSAAVRLPDDGSRGFRVLEDGREIASGVVLP</sequence>
<evidence type="ECO:0000313" key="1">
    <source>
        <dbReference type="EMBL" id="GGJ98164.1"/>
    </source>
</evidence>
<dbReference type="RefSeq" id="WP_165942341.1">
    <property type="nucleotide sequence ID" value="NZ_BMME01000001.1"/>
</dbReference>
<dbReference type="EMBL" id="BMME01000001">
    <property type="protein sequence ID" value="GGJ98164.1"/>
    <property type="molecule type" value="Genomic_DNA"/>
</dbReference>
<organism evidence="1 2">
    <name type="scientific">Luteimonas terricola</name>
    <dbReference type="NCBI Taxonomy" id="645597"/>
    <lineage>
        <taxon>Bacteria</taxon>
        <taxon>Pseudomonadati</taxon>
        <taxon>Pseudomonadota</taxon>
        <taxon>Gammaproteobacteria</taxon>
        <taxon>Lysobacterales</taxon>
        <taxon>Lysobacteraceae</taxon>
        <taxon>Luteimonas</taxon>
    </lineage>
</organism>
<dbReference type="Proteomes" id="UP000599009">
    <property type="component" value="Unassembled WGS sequence"/>
</dbReference>
<accession>A0ABQ2E776</accession>
<keyword evidence="2" id="KW-1185">Reference proteome</keyword>
<comment type="caution">
    <text evidence="1">The sequence shown here is derived from an EMBL/GenBank/DDBJ whole genome shotgun (WGS) entry which is preliminary data.</text>
</comment>
<proteinExistence type="predicted"/>
<name>A0ABQ2E776_9GAMM</name>
<protein>
    <submittedName>
        <fullName evidence="1">Uncharacterized protein</fullName>
    </submittedName>
</protein>
<gene>
    <name evidence="1" type="ORF">GCM10011394_03860</name>
</gene>